<dbReference type="GO" id="GO:0005886">
    <property type="term" value="C:plasma membrane"/>
    <property type="evidence" value="ECO:0007669"/>
    <property type="project" value="UniProtKB-SubCell"/>
</dbReference>
<dbReference type="Proteomes" id="UP000006838">
    <property type="component" value="Chromosome"/>
</dbReference>
<reference evidence="10" key="1">
    <citation type="journal article" date="2006" name="Appl. Environ. Microbiol.">
        <title>Complete genome sequence of the marine, chemolithoautotrophic, ammonia-oxidizing bacterium Nitrosococcus oceani ATCC 19707.</title>
        <authorList>
            <person name="Klotz M.G."/>
            <person name="Arp D.J."/>
            <person name="Chain P.S.G."/>
            <person name="El-Sheikh A.F."/>
            <person name="Hauser L.J."/>
            <person name="Hommes N.G."/>
            <person name="Larimer F.W."/>
            <person name="Malfatti S.A."/>
            <person name="Norton J.M."/>
            <person name="Poret-Peterson A.T."/>
            <person name="Vergez L.M."/>
            <person name="Ward B.B."/>
        </authorList>
    </citation>
    <scope>NUCLEOTIDE SEQUENCE [LARGE SCALE GENOMIC DNA]</scope>
    <source>
        <strain evidence="10">ATCC 19707 / BCRC 17464 / NCIMB 11848 / C-107</strain>
    </source>
</reference>
<keyword evidence="8" id="KW-0406">Ion transport</keyword>
<dbReference type="EMBL" id="CP000127">
    <property type="protein sequence ID" value="ABA57905.1"/>
    <property type="molecule type" value="Genomic_DNA"/>
</dbReference>
<dbReference type="HOGENOM" id="CLU_007127_0_0_6"/>
<keyword evidence="8" id="KW-0460">Magnesium</keyword>
<dbReference type="KEGG" id="noc:Noc_1416"/>
<dbReference type="GO" id="GO:0050897">
    <property type="term" value="F:cobalt ion binding"/>
    <property type="evidence" value="ECO:0007669"/>
    <property type="project" value="TreeGrafter"/>
</dbReference>
<dbReference type="SUPFAM" id="SSF144083">
    <property type="entry name" value="Magnesium transport protein CorA, transmembrane region"/>
    <property type="match status" value="1"/>
</dbReference>
<dbReference type="STRING" id="323261.Noc_1416"/>
<evidence type="ECO:0000256" key="4">
    <source>
        <dbReference type="ARBA" id="ARBA00022475"/>
    </source>
</evidence>
<feature type="transmembrane region" description="Helical" evidence="8">
    <location>
        <begin position="327"/>
        <end position="348"/>
    </location>
</feature>
<proteinExistence type="inferred from homology"/>
<evidence type="ECO:0000256" key="3">
    <source>
        <dbReference type="ARBA" id="ARBA00022448"/>
    </source>
</evidence>
<evidence type="ECO:0000313" key="9">
    <source>
        <dbReference type="EMBL" id="ABA57905.1"/>
    </source>
</evidence>
<dbReference type="SUPFAM" id="SSF143865">
    <property type="entry name" value="CorA soluble domain-like"/>
    <property type="match status" value="1"/>
</dbReference>
<organism evidence="9 10">
    <name type="scientific">Nitrosococcus oceani (strain ATCC 19707 / BCRC 17464 / JCM 30415 / NCIMB 11848 / C-107)</name>
    <dbReference type="NCBI Taxonomy" id="323261"/>
    <lineage>
        <taxon>Bacteria</taxon>
        <taxon>Pseudomonadati</taxon>
        <taxon>Pseudomonadota</taxon>
        <taxon>Gammaproteobacteria</taxon>
        <taxon>Chromatiales</taxon>
        <taxon>Chromatiaceae</taxon>
        <taxon>Nitrosococcus</taxon>
    </lineage>
</organism>
<dbReference type="GO" id="GO:0015095">
    <property type="term" value="F:magnesium ion transmembrane transporter activity"/>
    <property type="evidence" value="ECO:0007669"/>
    <property type="project" value="UniProtKB-UniRule"/>
</dbReference>
<dbReference type="AlphaFoldDB" id="Q3JB91"/>
<dbReference type="InParanoid" id="Q3JB91"/>
<gene>
    <name evidence="8" type="primary">corA</name>
    <name evidence="9" type="ordered locus">Noc_1416</name>
</gene>
<dbReference type="Gene3D" id="3.30.460.20">
    <property type="entry name" value="CorA soluble domain-like"/>
    <property type="match status" value="1"/>
</dbReference>
<evidence type="ECO:0000256" key="8">
    <source>
        <dbReference type="RuleBase" id="RU362010"/>
    </source>
</evidence>
<keyword evidence="7 8" id="KW-0472">Membrane</keyword>
<dbReference type="GO" id="GO:0000287">
    <property type="term" value="F:magnesium ion binding"/>
    <property type="evidence" value="ECO:0007669"/>
    <property type="project" value="TreeGrafter"/>
</dbReference>
<comment type="subcellular location">
    <subcellularLocation>
        <location evidence="1">Cell membrane</location>
        <topology evidence="1">Multi-pass membrane protein</topology>
    </subcellularLocation>
    <subcellularLocation>
        <location evidence="8">Membrane</location>
        <topology evidence="8">Multi-pass membrane protein</topology>
    </subcellularLocation>
</comment>
<evidence type="ECO:0000256" key="1">
    <source>
        <dbReference type="ARBA" id="ARBA00004651"/>
    </source>
</evidence>
<dbReference type="eggNOG" id="COG0598">
    <property type="taxonomic scope" value="Bacteria"/>
</dbReference>
<keyword evidence="10" id="KW-1185">Reference proteome</keyword>
<evidence type="ECO:0000256" key="7">
    <source>
        <dbReference type="ARBA" id="ARBA00023136"/>
    </source>
</evidence>
<keyword evidence="3 8" id="KW-0813">Transport</keyword>
<comment type="similarity">
    <text evidence="2 8">Belongs to the CorA metal ion transporter (MIT) (TC 1.A.35) family.</text>
</comment>
<dbReference type="Pfam" id="PF01544">
    <property type="entry name" value="CorA"/>
    <property type="match status" value="1"/>
</dbReference>
<keyword evidence="6 8" id="KW-1133">Transmembrane helix</keyword>
<dbReference type="FunCoup" id="Q3JB91">
    <property type="interactions" value="179"/>
</dbReference>
<dbReference type="Gene3D" id="1.20.58.340">
    <property type="entry name" value="Magnesium transport protein CorA, transmembrane region"/>
    <property type="match status" value="2"/>
</dbReference>
<evidence type="ECO:0000256" key="6">
    <source>
        <dbReference type="ARBA" id="ARBA00022989"/>
    </source>
</evidence>
<evidence type="ECO:0000256" key="2">
    <source>
        <dbReference type="ARBA" id="ARBA00009765"/>
    </source>
</evidence>
<dbReference type="PANTHER" id="PTHR46494:SF1">
    <property type="entry name" value="CORA FAMILY METAL ION TRANSPORTER (EUROFUNG)"/>
    <property type="match status" value="1"/>
</dbReference>
<feature type="transmembrane region" description="Helical" evidence="8">
    <location>
        <begin position="286"/>
        <end position="307"/>
    </location>
</feature>
<evidence type="ECO:0000313" key="10">
    <source>
        <dbReference type="Proteomes" id="UP000006838"/>
    </source>
</evidence>
<dbReference type="InterPro" id="IPR002523">
    <property type="entry name" value="MgTranspt_CorA/ZnTranspt_ZntB"/>
</dbReference>
<comment type="function">
    <text evidence="8">Mediates influx of magnesium ions.</text>
</comment>
<dbReference type="CDD" id="cd12828">
    <property type="entry name" value="TmCorA-like_1"/>
    <property type="match status" value="1"/>
</dbReference>
<keyword evidence="5 8" id="KW-0812">Transmembrane</keyword>
<dbReference type="NCBIfam" id="TIGR00383">
    <property type="entry name" value="corA"/>
    <property type="match status" value="1"/>
</dbReference>
<name>Q3JB91_NITOC</name>
<protein>
    <recommendedName>
        <fullName evidence="8">Magnesium transport protein CorA</fullName>
    </recommendedName>
</protein>
<accession>Q3JB91</accession>
<keyword evidence="4 8" id="KW-1003">Cell membrane</keyword>
<dbReference type="InterPro" id="IPR045861">
    <property type="entry name" value="CorA_cytoplasmic_dom"/>
</dbReference>
<dbReference type="PANTHER" id="PTHR46494">
    <property type="entry name" value="CORA FAMILY METAL ION TRANSPORTER (EUROFUNG)"/>
    <property type="match status" value="1"/>
</dbReference>
<evidence type="ECO:0000256" key="5">
    <source>
        <dbReference type="ARBA" id="ARBA00022692"/>
    </source>
</evidence>
<dbReference type="InterPro" id="IPR004488">
    <property type="entry name" value="Mg/Co-transport_prot_CorA"/>
</dbReference>
<dbReference type="InterPro" id="IPR045863">
    <property type="entry name" value="CorA_TM1_TM2"/>
</dbReference>
<dbReference type="GO" id="GO:0015087">
    <property type="term" value="F:cobalt ion transmembrane transporter activity"/>
    <property type="evidence" value="ECO:0007669"/>
    <property type="project" value="UniProtKB-UniRule"/>
</dbReference>
<sequence length="354" mass="41151">MAGCGRCLIGLNGSAIVRQGAGVPLLIRLIDYTATEFRERELVNVSECQPYLQAPGNTWIHVQGHAEVAILRQLRELFNLHPLAMEDVLNTGQRPKVESYDEQLFVILSLAVINDSTIKTRQISLFLGEHYIVSFCNGYSDPFEPVRKRLRKNGKRFQSRSIDYLFYILIDLVVDEGFPVLERFGEQLEDLEMELLRCPTQDTLAWIHQIKRELLLLRRIFWPQREVIHGLLREDYNLIAEGTKIYLRDCYDHSTQIMELLETYREMSSSMLDVYLSSVSHHTNEIMRILTIIATIFIPLTFIAGVYGMNFGNDSNSPWAMPELHWYYGYPLIWLVMIAVAVLLLIFFKHRGWF</sequence>
<dbReference type="FunFam" id="1.20.58.340:FF:000012">
    <property type="entry name" value="Magnesium transport protein CorA"/>
    <property type="match status" value="1"/>
</dbReference>